<protein>
    <submittedName>
        <fullName evidence="1">Gamma-glutamylcyclotransferase family protein</fullName>
        <ecNumber evidence="1">2.3.2.-</ecNumber>
    </submittedName>
</protein>
<evidence type="ECO:0000313" key="2">
    <source>
        <dbReference type="Proteomes" id="UP001594351"/>
    </source>
</evidence>
<dbReference type="SUPFAM" id="SSF110857">
    <property type="entry name" value="Gamma-glutamyl cyclotransferase-like"/>
    <property type="match status" value="1"/>
</dbReference>
<organism evidence="1 2">
    <name type="scientific">candidate division CSSED10-310 bacterium</name>
    <dbReference type="NCBI Taxonomy" id="2855610"/>
    <lineage>
        <taxon>Bacteria</taxon>
        <taxon>Bacteria division CSSED10-310</taxon>
    </lineage>
</organism>
<gene>
    <name evidence="1" type="ORF">ACFL27_28420</name>
</gene>
<keyword evidence="1" id="KW-0808">Transferase</keyword>
<accession>A0ABV6Z6Q8</accession>
<keyword evidence="1" id="KW-0012">Acyltransferase</keyword>
<reference evidence="1 2" key="1">
    <citation type="submission" date="2024-09" db="EMBL/GenBank/DDBJ databases">
        <title>Laminarin stimulates single cell rates of sulfate reduction while oxygen inhibits transcriptomic activity in coastal marine sediment.</title>
        <authorList>
            <person name="Lindsay M."/>
            <person name="Orcutt B."/>
            <person name="Emerson D."/>
            <person name="Stepanauskas R."/>
            <person name="D'Angelo T."/>
        </authorList>
    </citation>
    <scope>NUCLEOTIDE SEQUENCE [LARGE SCALE GENOMIC DNA]</scope>
    <source>
        <strain evidence="1">SAG AM-311-K15</strain>
    </source>
</reference>
<keyword evidence="2" id="KW-1185">Reference proteome</keyword>
<comment type="caution">
    <text evidence="1">The sequence shown here is derived from an EMBL/GenBank/DDBJ whole genome shotgun (WGS) entry which is preliminary data.</text>
</comment>
<dbReference type="InterPro" id="IPR013024">
    <property type="entry name" value="GGCT-like"/>
</dbReference>
<proteinExistence type="predicted"/>
<dbReference type="GO" id="GO:0016746">
    <property type="term" value="F:acyltransferase activity"/>
    <property type="evidence" value="ECO:0007669"/>
    <property type="project" value="UniProtKB-KW"/>
</dbReference>
<name>A0ABV6Z6Q8_UNCC1</name>
<evidence type="ECO:0000313" key="1">
    <source>
        <dbReference type="EMBL" id="MFC1854127.1"/>
    </source>
</evidence>
<dbReference type="EMBL" id="JBHPBY010000729">
    <property type="protein sequence ID" value="MFC1854127.1"/>
    <property type="molecule type" value="Genomic_DNA"/>
</dbReference>
<dbReference type="InterPro" id="IPR036568">
    <property type="entry name" value="GGCT-like_sf"/>
</dbReference>
<dbReference type="EC" id="2.3.2.-" evidence="1"/>
<sequence length="72" mass="7877">MAIIVYFAYGSNLDQEQMQERCSDAVVKSRGYLADYALAFGGQSLSRGGGVGYHRVKTWCTSARSALHSIRA</sequence>
<dbReference type="Proteomes" id="UP001594351">
    <property type="component" value="Unassembled WGS sequence"/>
</dbReference>
<dbReference type="Gene3D" id="3.10.490.10">
    <property type="entry name" value="Gamma-glutamyl cyclotransferase-like"/>
    <property type="match status" value="1"/>
</dbReference>
<dbReference type="CDD" id="cd06661">
    <property type="entry name" value="GGCT_like"/>
    <property type="match status" value="1"/>
</dbReference>